<dbReference type="GO" id="GO:0019843">
    <property type="term" value="F:rRNA binding"/>
    <property type="evidence" value="ECO:0007669"/>
    <property type="project" value="TreeGrafter"/>
</dbReference>
<dbReference type="GO" id="GO:0005730">
    <property type="term" value="C:nucleolus"/>
    <property type="evidence" value="ECO:0007669"/>
    <property type="project" value="UniProtKB-SubCell"/>
</dbReference>
<gene>
    <name evidence="6" type="ORF">CDL15_Pgr016926</name>
</gene>
<evidence type="ECO:0000256" key="2">
    <source>
        <dbReference type="ARBA" id="ARBA00007175"/>
    </source>
</evidence>
<evidence type="ECO:0000256" key="3">
    <source>
        <dbReference type="ARBA" id="ARBA00023054"/>
    </source>
</evidence>
<keyword evidence="3" id="KW-0175">Coiled coil</keyword>
<evidence type="ECO:0000256" key="5">
    <source>
        <dbReference type="SAM" id="MobiDB-lite"/>
    </source>
</evidence>
<proteinExistence type="inferred from homology"/>
<dbReference type="InterPro" id="IPR019186">
    <property type="entry name" value="Nucleolar_protein_12"/>
</dbReference>
<feature type="compositionally biased region" description="Basic residues" evidence="5">
    <location>
        <begin position="171"/>
        <end position="205"/>
    </location>
</feature>
<feature type="compositionally biased region" description="Basic residues" evidence="5">
    <location>
        <begin position="67"/>
        <end position="78"/>
    </location>
</feature>
<organism evidence="6 7">
    <name type="scientific">Punica granatum</name>
    <name type="common">Pomegranate</name>
    <dbReference type="NCBI Taxonomy" id="22663"/>
    <lineage>
        <taxon>Eukaryota</taxon>
        <taxon>Viridiplantae</taxon>
        <taxon>Streptophyta</taxon>
        <taxon>Embryophyta</taxon>
        <taxon>Tracheophyta</taxon>
        <taxon>Spermatophyta</taxon>
        <taxon>Magnoliopsida</taxon>
        <taxon>eudicotyledons</taxon>
        <taxon>Gunneridae</taxon>
        <taxon>Pentapetalae</taxon>
        <taxon>rosids</taxon>
        <taxon>malvids</taxon>
        <taxon>Myrtales</taxon>
        <taxon>Lythraceae</taxon>
        <taxon>Punica</taxon>
    </lineage>
</organism>
<feature type="region of interest" description="Disordered" evidence="5">
    <location>
        <begin position="46"/>
        <end position="120"/>
    </location>
</feature>
<feature type="region of interest" description="Disordered" evidence="5">
    <location>
        <begin position="156"/>
        <end position="205"/>
    </location>
</feature>
<dbReference type="PANTHER" id="PTHR14577">
    <property type="entry name" value="NUCLEOLAR PROTEIN 12"/>
    <property type="match status" value="1"/>
</dbReference>
<comment type="subcellular location">
    <subcellularLocation>
        <location evidence="1">Nucleus</location>
        <location evidence="1">Nucleolus</location>
    </subcellularLocation>
</comment>
<dbReference type="PANTHER" id="PTHR14577:SF0">
    <property type="entry name" value="NUCLEOLAR PROTEIN 12"/>
    <property type="match status" value="1"/>
</dbReference>
<dbReference type="Pfam" id="PF09805">
    <property type="entry name" value="Nop25"/>
    <property type="match status" value="1"/>
</dbReference>
<feature type="compositionally biased region" description="Basic residues" evidence="5">
    <location>
        <begin position="47"/>
        <end position="58"/>
    </location>
</feature>
<evidence type="ECO:0000256" key="4">
    <source>
        <dbReference type="ARBA" id="ARBA00023242"/>
    </source>
</evidence>
<feature type="region of interest" description="Disordered" evidence="5">
    <location>
        <begin position="1"/>
        <end position="20"/>
    </location>
</feature>
<dbReference type="Proteomes" id="UP000197138">
    <property type="component" value="Unassembled WGS sequence"/>
</dbReference>
<reference evidence="7" key="1">
    <citation type="journal article" date="2017" name="Plant J.">
        <title>The pomegranate (Punica granatum L.) genome and the genomics of punicalagin biosynthesis.</title>
        <authorList>
            <person name="Qin G."/>
            <person name="Xu C."/>
            <person name="Ming R."/>
            <person name="Tang H."/>
            <person name="Guyot R."/>
            <person name="Kramer E.M."/>
            <person name="Hu Y."/>
            <person name="Yi X."/>
            <person name="Qi Y."/>
            <person name="Xu X."/>
            <person name="Gao Z."/>
            <person name="Pan H."/>
            <person name="Jian J."/>
            <person name="Tian Y."/>
            <person name="Yue Z."/>
            <person name="Xu Y."/>
        </authorList>
    </citation>
    <scope>NUCLEOTIDE SEQUENCE [LARGE SCALE GENOMIC DNA]</scope>
    <source>
        <strain evidence="7">cv. Dabenzi</strain>
    </source>
</reference>
<sequence length="205" mass="23716">MEDPIEVGGKSGLPRLQGRHIKKRALKNKALSVTFNEKDLRDYVSGFHKRKKKRRKEAQKKQEEALRRKRIGERKKRKLEKELALFGGAPPPENTEPDEDDADDFHETDEEIEPHELTSGMMIYDNGHMKVTVTTSDISREDESISAEHNAQAMLQNRPSGMAKMNSLSVSKKKSFKRVAKQKPRRSSHKKRDRNKGKKKHKKKH</sequence>
<evidence type="ECO:0008006" key="8">
    <source>
        <dbReference type="Google" id="ProtNLM"/>
    </source>
</evidence>
<keyword evidence="4" id="KW-0539">Nucleus</keyword>
<protein>
    <recommendedName>
        <fullName evidence="8">Ribosomal RNA-processing protein 17</fullName>
    </recommendedName>
</protein>
<dbReference type="EMBL" id="MTKT01002534">
    <property type="protein sequence ID" value="OWM77528.1"/>
    <property type="molecule type" value="Genomic_DNA"/>
</dbReference>
<evidence type="ECO:0000313" key="7">
    <source>
        <dbReference type="Proteomes" id="UP000197138"/>
    </source>
</evidence>
<accession>A0A218WY80</accession>
<dbReference type="AlphaFoldDB" id="A0A218WY80"/>
<evidence type="ECO:0000313" key="6">
    <source>
        <dbReference type="EMBL" id="OWM77528.1"/>
    </source>
</evidence>
<feature type="compositionally biased region" description="Acidic residues" evidence="5">
    <location>
        <begin position="95"/>
        <end position="113"/>
    </location>
</feature>
<name>A0A218WY80_PUNGR</name>
<comment type="similarity">
    <text evidence="2">Belongs to the RRP17 family.</text>
</comment>
<comment type="caution">
    <text evidence="6">The sequence shown here is derived from an EMBL/GenBank/DDBJ whole genome shotgun (WGS) entry which is preliminary data.</text>
</comment>
<evidence type="ECO:0000256" key="1">
    <source>
        <dbReference type="ARBA" id="ARBA00004604"/>
    </source>
</evidence>